<sequence>MNIEIVVQLAVLASIVVSGPSVIALLAIKKGNL</sequence>
<protein>
    <recommendedName>
        <fullName evidence="7">Photosystem II reaction center protein Psb30</fullName>
    </recommendedName>
    <alternativeName>
        <fullName evidence="7">Photosystem II reaction center protein Ycf12</fullName>
    </alternativeName>
</protein>
<proteinExistence type="inferred from homology"/>
<keyword evidence="2 7" id="KW-0602">Photosynthesis</keyword>
<dbReference type="GO" id="GO:0015979">
    <property type="term" value="P:photosynthesis"/>
    <property type="evidence" value="ECO:0007669"/>
    <property type="project" value="UniProtKB-KW"/>
</dbReference>
<comment type="subcellular location">
    <subcellularLocation>
        <location evidence="1">Membrane</location>
        <topology evidence="1">Single-pass membrane protein</topology>
    </subcellularLocation>
    <subcellularLocation>
        <location evidence="7">Plastid</location>
        <location evidence="7">Chloroplast thylakoid membrane</location>
        <topology evidence="7">Single-pass membrane protein</topology>
    </subcellularLocation>
</comment>
<comment type="similarity">
    <text evidence="7">Belongs to the Psb30/Ycf12 family.</text>
</comment>
<dbReference type="GO" id="GO:0009535">
    <property type="term" value="C:chloroplast thylakoid membrane"/>
    <property type="evidence" value="ECO:0007669"/>
    <property type="project" value="UniProtKB-SubCell"/>
</dbReference>
<organism evidence="8">
    <name type="scientific">Schizaea pectinata</name>
    <dbReference type="NCBI Taxonomy" id="148576"/>
    <lineage>
        <taxon>Eukaryota</taxon>
        <taxon>Viridiplantae</taxon>
        <taxon>Streptophyta</taxon>
        <taxon>Embryophyta</taxon>
        <taxon>Tracheophyta</taxon>
        <taxon>Polypodiopsida</taxon>
        <taxon>Polypodiidae</taxon>
        <taxon>Schizaeales</taxon>
        <taxon>Schizaeaceae</taxon>
        <taxon>Schizaea</taxon>
    </lineage>
</organism>
<dbReference type="GeneID" id="33944361"/>
<keyword evidence="8" id="KW-0150">Chloroplast</keyword>
<dbReference type="NCBIfam" id="NF010239">
    <property type="entry name" value="PRK13686.1"/>
    <property type="match status" value="1"/>
</dbReference>
<comment type="subunit">
    <text evidence="7">PSII is composed of 1 copy each of membrane proteins PsbA, PsbB, PsbC, PsbD, PsbE, PsbF, PsbH, PsbI, PsbJ, PsbK, PsbL, PsbM, PsbT, PsbX, PsbY, PsbZ, Psb30/Ycf12, peripheral proteins of the oxygen-evolving complex and a large number of cofactors. It forms dimeric complexes.</text>
</comment>
<dbReference type="AlphaFoldDB" id="A0A286QHQ6"/>
<accession>A0A286QHQ6</accession>
<evidence type="ECO:0000256" key="2">
    <source>
        <dbReference type="ARBA" id="ARBA00022531"/>
    </source>
</evidence>
<evidence type="ECO:0000313" key="8">
    <source>
        <dbReference type="EMBL" id="APT66129.1"/>
    </source>
</evidence>
<dbReference type="HAMAP" id="MF_01329">
    <property type="entry name" value="PSII_Psb30_Ycf12"/>
    <property type="match status" value="1"/>
</dbReference>
<evidence type="ECO:0000256" key="3">
    <source>
        <dbReference type="ARBA" id="ARBA00022692"/>
    </source>
</evidence>
<dbReference type="EMBL" id="KX258661">
    <property type="protein sequence ID" value="APT66129.1"/>
    <property type="molecule type" value="Genomic_DNA"/>
</dbReference>
<gene>
    <name evidence="7 8" type="primary">ycf12</name>
    <name evidence="7" type="synonym">psb30</name>
</gene>
<name>A0A286QHQ6_9MONI</name>
<evidence type="ECO:0000256" key="7">
    <source>
        <dbReference type="HAMAP-Rule" id="MF_01329"/>
    </source>
</evidence>
<evidence type="ECO:0000256" key="1">
    <source>
        <dbReference type="ARBA" id="ARBA00004167"/>
    </source>
</evidence>
<keyword evidence="7" id="KW-0793">Thylakoid</keyword>
<dbReference type="Pfam" id="PF05969">
    <property type="entry name" value="PSII_Ycf12"/>
    <property type="match status" value="1"/>
</dbReference>
<dbReference type="RefSeq" id="YP_009424107.1">
    <property type="nucleotide sequence ID" value="NC_035808.1"/>
</dbReference>
<evidence type="ECO:0000256" key="5">
    <source>
        <dbReference type="ARBA" id="ARBA00023136"/>
    </source>
</evidence>
<dbReference type="GO" id="GO:0009523">
    <property type="term" value="C:photosystem II"/>
    <property type="evidence" value="ECO:0007669"/>
    <property type="project" value="UniProtKB-KW"/>
</dbReference>
<comment type="function">
    <text evidence="7">A core subunit of photosystem II (PSII), probably helps stabilize the reaction center.</text>
</comment>
<keyword evidence="8" id="KW-0934">Plastid</keyword>
<evidence type="ECO:0000256" key="4">
    <source>
        <dbReference type="ARBA" id="ARBA00022989"/>
    </source>
</evidence>
<evidence type="ECO:0000256" key="6">
    <source>
        <dbReference type="ARBA" id="ARBA00023276"/>
    </source>
</evidence>
<dbReference type="InterPro" id="IPR010284">
    <property type="entry name" value="PSII_Ycf12_core-subunit"/>
</dbReference>
<keyword evidence="3 7" id="KW-0812">Transmembrane</keyword>
<reference evidence="8" key="1">
    <citation type="journal article" date="2017" name="Am. J. Bot.">
        <title>Plastome sequences of an ancient fern lineage reveal remarkable changes in gene content and architecture.</title>
        <authorList>
            <person name="Labiak P.H."/>
            <person name="Karol K.G."/>
        </authorList>
    </citation>
    <scope>NUCLEOTIDE SEQUENCE</scope>
</reference>
<keyword evidence="4 7" id="KW-1133">Transmembrane helix</keyword>
<feature type="transmembrane region" description="Helical" evidence="7">
    <location>
        <begin position="6"/>
        <end position="28"/>
    </location>
</feature>
<keyword evidence="6 7" id="KW-0604">Photosystem II</keyword>
<keyword evidence="5 7" id="KW-0472">Membrane</keyword>
<geneLocation type="chloroplast" evidence="8"/>